<proteinExistence type="predicted"/>
<evidence type="ECO:0000259" key="3">
    <source>
        <dbReference type="Pfam" id="PF25043"/>
    </source>
</evidence>
<dbReference type="PANTHER" id="PTHR31373:SF27">
    <property type="entry name" value="TROVE DOMAIN-CONTAINING PROTEIN"/>
    <property type="match status" value="1"/>
</dbReference>
<dbReference type="HOGENOM" id="CLU_011744_0_0_1"/>
<feature type="region of interest" description="Disordered" evidence="1">
    <location>
        <begin position="324"/>
        <end position="398"/>
    </location>
</feature>
<feature type="compositionally biased region" description="Basic residues" evidence="1">
    <location>
        <begin position="389"/>
        <end position="398"/>
    </location>
</feature>
<dbReference type="Proteomes" id="UP000028045">
    <property type="component" value="Unassembled WGS sequence"/>
</dbReference>
<dbReference type="OrthoDB" id="1149618at2759"/>
<evidence type="ECO:0000256" key="1">
    <source>
        <dbReference type="SAM" id="MobiDB-lite"/>
    </source>
</evidence>
<dbReference type="Pfam" id="PF11443">
    <property type="entry name" value="DUF2828"/>
    <property type="match status" value="1"/>
</dbReference>
<evidence type="ECO:0000313" key="5">
    <source>
        <dbReference type="Proteomes" id="UP000028045"/>
    </source>
</evidence>
<feature type="domain" description="DUF2828" evidence="2">
    <location>
        <begin position="151"/>
        <end position="632"/>
    </location>
</feature>
<keyword evidence="5" id="KW-1185">Reference proteome</keyword>
<name>A0A084ARZ5_STACB</name>
<gene>
    <name evidence="4" type="ORF">S7711_05487</name>
</gene>
<feature type="domain" description="DUF7788" evidence="3">
    <location>
        <begin position="634"/>
        <end position="877"/>
    </location>
</feature>
<evidence type="ECO:0008006" key="6">
    <source>
        <dbReference type="Google" id="ProtNLM"/>
    </source>
</evidence>
<evidence type="ECO:0000313" key="4">
    <source>
        <dbReference type="EMBL" id="KEY68074.1"/>
    </source>
</evidence>
<evidence type="ECO:0000259" key="2">
    <source>
        <dbReference type="Pfam" id="PF11443"/>
    </source>
</evidence>
<feature type="region of interest" description="Disordered" evidence="1">
    <location>
        <begin position="46"/>
        <end position="78"/>
    </location>
</feature>
<dbReference type="InterPro" id="IPR058580">
    <property type="entry name" value="DUF2828"/>
</dbReference>
<dbReference type="Pfam" id="PF25043">
    <property type="entry name" value="DUF7788"/>
    <property type="match status" value="1"/>
</dbReference>
<organism evidence="4 5">
    <name type="scientific">Stachybotrys chartarum (strain CBS 109288 / IBT 7711)</name>
    <name type="common">Toxic black mold</name>
    <name type="synonym">Stilbospora chartarum</name>
    <dbReference type="NCBI Taxonomy" id="1280523"/>
    <lineage>
        <taxon>Eukaryota</taxon>
        <taxon>Fungi</taxon>
        <taxon>Dikarya</taxon>
        <taxon>Ascomycota</taxon>
        <taxon>Pezizomycotina</taxon>
        <taxon>Sordariomycetes</taxon>
        <taxon>Hypocreomycetidae</taxon>
        <taxon>Hypocreales</taxon>
        <taxon>Stachybotryaceae</taxon>
        <taxon>Stachybotrys</taxon>
    </lineage>
</organism>
<feature type="compositionally biased region" description="Basic residues" evidence="1">
    <location>
        <begin position="335"/>
        <end position="349"/>
    </location>
</feature>
<dbReference type="AlphaFoldDB" id="A0A084ARZ5"/>
<protein>
    <recommendedName>
        <fullName evidence="6">DUF2828 domain-containing protein</fullName>
    </recommendedName>
</protein>
<dbReference type="EMBL" id="KL648591">
    <property type="protein sequence ID" value="KEY68074.1"/>
    <property type="molecule type" value="Genomic_DNA"/>
</dbReference>
<accession>A0A084ARZ5</accession>
<sequence length="889" mass="98449">MEETIAVQTASEEQQAWFLRSSYPVELPVCDALTAPRQQFESFVVDKLAHGGSQGTPTLQERPDDPMDDDDASATEDTFTLVSESTSTDVRKGLDIMKLESLDDYDPDVSKTAKEATAAPAEEPKQPFMRGLLDYSALVTPQQPTQNRMLTDNGDLAYRSTSNALVDLFSYMGGAVSGPLLLESLALSWAVDALATLKIIFNSRSIHLGQGSKMVFYRCAGWLYKNHPRTLVANLRWLSRPIVQKKVTKTNPEGDDPVLVEAADVVDNKEEDEISKYDVKHGVAHGYWKDLLNLLVLAVNNKLDVLQNPGDVLNIENRGFSRGERIKDKNGTGRGRGRAAGRGRGRGRGGHASFTLGTPDIHMSTPTTFFGDDKPKGSQGKPPVLTQKERKRRLRQSRHSNAVRCFNDAPAYQVLHLTVARLFAEQLRDDLAALRGSDPNAKRTISLCSKWAPSHDHLHDRHTLIISSIAEILHPRETIGEGLSPSDDRETYLRYARERYRKDVSALRKHLEVVERDITAETFSNIKYGRVPSLAMKMHFPTFVEKDADRFEEYIENVAKGTARISGATLLPSALIKNAASVAGYANSLTVDRMKSLSVDELVRKKTERTTAMVIDGQWKSLVQRIKDSGTLSSSIAVCDVSGSMYCTRFPDGTAPIHSAIGLSLLVAEVTAAPFGGTFITFSHSPEVFKVDMAKPLSDKVTQMQQASWAMSTNMLSVFEDLILPMATENKLKQEDMVKRVFVFSDMHFDQANRDHGENTWCSTFDRVKAQYAKAGYEMPELVFWNLAGAREQHVVGAGGDLMAPKPVTADEKGTCLVSGYSPGMLKVFMENGTFDDEDGDEADLVMKDDEEVHHVLVEQARIKTKRDPLATVMKAIGHKAYAMLQVVA</sequence>
<dbReference type="PANTHER" id="PTHR31373">
    <property type="entry name" value="OS06G0652100 PROTEIN"/>
    <property type="match status" value="1"/>
</dbReference>
<dbReference type="InterPro" id="IPR011205">
    <property type="entry name" value="UCP015417_vWA"/>
</dbReference>
<reference evidence="4 5" key="1">
    <citation type="journal article" date="2014" name="BMC Genomics">
        <title>Comparative genome sequencing reveals chemotype-specific gene clusters in the toxigenic black mold Stachybotrys.</title>
        <authorList>
            <person name="Semeiks J."/>
            <person name="Borek D."/>
            <person name="Otwinowski Z."/>
            <person name="Grishin N.V."/>
        </authorList>
    </citation>
    <scope>NUCLEOTIDE SEQUENCE [LARGE SCALE GENOMIC DNA]</scope>
    <source>
        <strain evidence="5">CBS 109288 / IBT 7711</strain>
    </source>
</reference>
<dbReference type="InterPro" id="IPR056690">
    <property type="entry name" value="DUF7788"/>
</dbReference>